<evidence type="ECO:0000313" key="3">
    <source>
        <dbReference type="EMBL" id="GAA4324964.1"/>
    </source>
</evidence>
<dbReference type="Proteomes" id="UP001500582">
    <property type="component" value="Unassembled WGS sequence"/>
</dbReference>
<organism evidence="3 4">
    <name type="scientific">Mucilaginibacter gynuensis</name>
    <dbReference type="NCBI Taxonomy" id="1302236"/>
    <lineage>
        <taxon>Bacteria</taxon>
        <taxon>Pseudomonadati</taxon>
        <taxon>Bacteroidota</taxon>
        <taxon>Sphingobacteriia</taxon>
        <taxon>Sphingobacteriales</taxon>
        <taxon>Sphingobacteriaceae</taxon>
        <taxon>Mucilaginibacter</taxon>
    </lineage>
</organism>
<dbReference type="SUPFAM" id="SSF53474">
    <property type="entry name" value="alpha/beta-Hydrolases"/>
    <property type="match status" value="1"/>
</dbReference>
<dbReference type="Pfam" id="PF20434">
    <property type="entry name" value="BD-FAE"/>
    <property type="match status" value="1"/>
</dbReference>
<dbReference type="PANTHER" id="PTHR48081">
    <property type="entry name" value="AB HYDROLASE SUPERFAMILY PROTEIN C4A8.06C"/>
    <property type="match status" value="1"/>
</dbReference>
<dbReference type="InterPro" id="IPR049492">
    <property type="entry name" value="BD-FAE-like_dom"/>
</dbReference>
<dbReference type="PANTHER" id="PTHR48081:SF6">
    <property type="entry name" value="PEPTIDASE S9 PROLYL OLIGOPEPTIDASE CATALYTIC DOMAIN-CONTAINING PROTEIN"/>
    <property type="match status" value="1"/>
</dbReference>
<sequence length="290" mass="31727">MGLFSFGQSQKPIPLYAKGVPNSKPAPADYAETRDKDWIYKVTDPTITPYFPEKDKANGAAVVICPGGSYSGLASAHEGWQVAAEFNKIGVAAFVLKYRLPSDAIMVDKTIGPLQDAQRAIQLIRERAAEWGINPSKVGIIGFSAGGHLASTAGTHFDKVVIENKKNISVRPDFLVLIYPVISFGEFTHSGSKENLSGKTPSAQTVDLYSNEKQVTTNTPPTFLVHATDDTVVPVQNSLLFYDALLKNKVKAEMHIYQQGGHGFGLNLPQTQKRWFQSLANWMGQSGWLK</sequence>
<dbReference type="Gene3D" id="3.40.50.1820">
    <property type="entry name" value="alpha/beta hydrolase"/>
    <property type="match status" value="1"/>
</dbReference>
<keyword evidence="1" id="KW-0378">Hydrolase</keyword>
<gene>
    <name evidence="3" type="ORF">GCM10023149_26940</name>
</gene>
<dbReference type="InterPro" id="IPR050300">
    <property type="entry name" value="GDXG_lipolytic_enzyme"/>
</dbReference>
<protein>
    <recommendedName>
        <fullName evidence="2">BD-FAE-like domain-containing protein</fullName>
    </recommendedName>
</protein>
<comment type="caution">
    <text evidence="3">The sequence shown here is derived from an EMBL/GenBank/DDBJ whole genome shotgun (WGS) entry which is preliminary data.</text>
</comment>
<evidence type="ECO:0000259" key="2">
    <source>
        <dbReference type="Pfam" id="PF20434"/>
    </source>
</evidence>
<dbReference type="InterPro" id="IPR029058">
    <property type="entry name" value="AB_hydrolase_fold"/>
</dbReference>
<proteinExistence type="predicted"/>
<accession>A0ABP8GID9</accession>
<evidence type="ECO:0000313" key="4">
    <source>
        <dbReference type="Proteomes" id="UP001500582"/>
    </source>
</evidence>
<name>A0ABP8GID9_9SPHI</name>
<evidence type="ECO:0000256" key="1">
    <source>
        <dbReference type="ARBA" id="ARBA00022801"/>
    </source>
</evidence>
<feature type="domain" description="BD-FAE-like" evidence="2">
    <location>
        <begin position="50"/>
        <end position="245"/>
    </location>
</feature>
<keyword evidence="4" id="KW-1185">Reference proteome</keyword>
<dbReference type="EMBL" id="BAABFT010000006">
    <property type="protein sequence ID" value="GAA4324964.1"/>
    <property type="molecule type" value="Genomic_DNA"/>
</dbReference>
<reference evidence="4" key="1">
    <citation type="journal article" date="2019" name="Int. J. Syst. Evol. Microbiol.">
        <title>The Global Catalogue of Microorganisms (GCM) 10K type strain sequencing project: providing services to taxonomists for standard genome sequencing and annotation.</title>
        <authorList>
            <consortium name="The Broad Institute Genomics Platform"/>
            <consortium name="The Broad Institute Genome Sequencing Center for Infectious Disease"/>
            <person name="Wu L."/>
            <person name="Ma J."/>
        </authorList>
    </citation>
    <scope>NUCLEOTIDE SEQUENCE [LARGE SCALE GENOMIC DNA]</scope>
    <source>
        <strain evidence="4">JCM 17705</strain>
    </source>
</reference>